<gene>
    <name evidence="1" type="ORF">FAGAP_2703</name>
</gene>
<reference evidence="1" key="1">
    <citation type="submission" date="2020-01" db="EMBL/GenBank/DDBJ databases">
        <title>Identification and distribution of gene clusters putatively required for synthesis of sphingolipid metabolism inhibitors in phylogenetically diverse species of the filamentous fungus Fusarium.</title>
        <authorList>
            <person name="Kim H.-S."/>
            <person name="Busman M."/>
            <person name="Brown D.W."/>
            <person name="Divon H."/>
            <person name="Uhlig S."/>
            <person name="Proctor R.H."/>
        </authorList>
    </citation>
    <scope>NUCLEOTIDE SEQUENCE</scope>
    <source>
        <strain evidence="1">NRRL 31653</strain>
    </source>
</reference>
<dbReference type="OrthoDB" id="5094083at2759"/>
<comment type="caution">
    <text evidence="1">The sequence shown here is derived from an EMBL/GenBank/DDBJ whole genome shotgun (WGS) entry which is preliminary data.</text>
</comment>
<evidence type="ECO:0000313" key="1">
    <source>
        <dbReference type="EMBL" id="KAF4501118.1"/>
    </source>
</evidence>
<organism evidence="1 2">
    <name type="scientific">Fusarium agapanthi</name>
    <dbReference type="NCBI Taxonomy" id="1803897"/>
    <lineage>
        <taxon>Eukaryota</taxon>
        <taxon>Fungi</taxon>
        <taxon>Dikarya</taxon>
        <taxon>Ascomycota</taxon>
        <taxon>Pezizomycotina</taxon>
        <taxon>Sordariomycetes</taxon>
        <taxon>Hypocreomycetidae</taxon>
        <taxon>Hypocreales</taxon>
        <taxon>Nectriaceae</taxon>
        <taxon>Fusarium</taxon>
        <taxon>Fusarium fujikuroi species complex</taxon>
    </lineage>
</organism>
<evidence type="ECO:0000313" key="2">
    <source>
        <dbReference type="Proteomes" id="UP000737391"/>
    </source>
</evidence>
<accession>A0A9P5BGC0</accession>
<dbReference type="AlphaFoldDB" id="A0A9P5BGC0"/>
<sequence length="140" mass="16073">MHCFTKSVKYLVRGDPLQATSLCEYKAWGKKAKKHLQTALELQSQAGQSACIPAPHLVSVIVQLTIRRVRINTNSFAEDNQPFTRVFGHCHMSQWLPIAIKVYEQIHNEPLLTKKTYDGNEVWIVYNRGLFHSRPRAMPV</sequence>
<name>A0A9P5BGC0_9HYPO</name>
<protein>
    <submittedName>
        <fullName evidence="1">Uncharacterized protein</fullName>
    </submittedName>
</protein>
<keyword evidence="2" id="KW-1185">Reference proteome</keyword>
<dbReference type="Proteomes" id="UP000737391">
    <property type="component" value="Unassembled WGS sequence"/>
</dbReference>
<proteinExistence type="predicted"/>
<dbReference type="EMBL" id="LUFC02000151">
    <property type="protein sequence ID" value="KAF4501118.1"/>
    <property type="molecule type" value="Genomic_DNA"/>
</dbReference>